<dbReference type="PANTHER" id="PTHR43283">
    <property type="entry name" value="BETA-LACTAMASE-RELATED"/>
    <property type="match status" value="1"/>
</dbReference>
<dbReference type="KEGG" id="nyu:D7D52_31940"/>
<dbReference type="GO" id="GO:0016787">
    <property type="term" value="F:hydrolase activity"/>
    <property type="evidence" value="ECO:0007669"/>
    <property type="project" value="UniProtKB-KW"/>
</dbReference>
<dbReference type="Pfam" id="PF00144">
    <property type="entry name" value="Beta-lactamase"/>
    <property type="match status" value="1"/>
</dbReference>
<evidence type="ECO:0000313" key="3">
    <source>
        <dbReference type="Proteomes" id="UP000267164"/>
    </source>
</evidence>
<dbReference type="OrthoDB" id="4281716at2"/>
<evidence type="ECO:0000313" key="2">
    <source>
        <dbReference type="EMBL" id="AYF77664.1"/>
    </source>
</evidence>
<keyword evidence="3" id="KW-1185">Reference proteome</keyword>
<sequence>MLRKGAVVVNGFSADGLAKVSEILEGYVERGEVAGAVALTYRHGELVQVDSVGWRDRAGGLPMRRDTLFRIASMTKPITAVAALTLVDEGLIGLHDPVDPWLPELADRVVMRDPDGSPEDVVPAERPITLEDLLTFRFGLGWGRSSLAPQLFALTADPIASAIGVANAERLGPDEWLRKLGELPLIAQPGALWRYHTASDVLGILLSRITGRPLETVLRERVMDPLGMIDTSFTVPDSKRDRLSVLYGPDLTELDRPATTAWSAEPLFPSAGAGLVSTADDYARFARMLPNHGELDGVRILSPHLVSALSQDRLTPDQHATPPFNPPLGQTIWADQGFGYGVKIQTTPGVPSAGTLSWPGGLGTDWHADPEKNLVTLLLVQSANIIVAAEWRSPLGDDYLTALYSALED</sequence>
<evidence type="ECO:0000259" key="1">
    <source>
        <dbReference type="Pfam" id="PF00144"/>
    </source>
</evidence>
<organism evidence="2 3">
    <name type="scientific">Nocardia yunnanensis</name>
    <dbReference type="NCBI Taxonomy" id="2382165"/>
    <lineage>
        <taxon>Bacteria</taxon>
        <taxon>Bacillati</taxon>
        <taxon>Actinomycetota</taxon>
        <taxon>Actinomycetes</taxon>
        <taxon>Mycobacteriales</taxon>
        <taxon>Nocardiaceae</taxon>
        <taxon>Nocardia</taxon>
    </lineage>
</organism>
<protein>
    <submittedName>
        <fullName evidence="2">Class A beta-lactamase-related serine hydrolase</fullName>
    </submittedName>
</protein>
<dbReference type="InterPro" id="IPR050789">
    <property type="entry name" value="Diverse_Enzym_Activities"/>
</dbReference>
<keyword evidence="2" id="KW-0378">Hydrolase</keyword>
<dbReference type="Gene3D" id="3.40.710.10">
    <property type="entry name" value="DD-peptidase/beta-lactamase superfamily"/>
    <property type="match status" value="1"/>
</dbReference>
<proteinExistence type="predicted"/>
<dbReference type="EMBL" id="CP032568">
    <property type="protein sequence ID" value="AYF77664.1"/>
    <property type="molecule type" value="Genomic_DNA"/>
</dbReference>
<dbReference type="PANTHER" id="PTHR43283:SF3">
    <property type="entry name" value="BETA-LACTAMASE FAMILY PROTEIN (AFU_ORTHOLOGUE AFUA_5G07500)"/>
    <property type="match status" value="1"/>
</dbReference>
<dbReference type="AlphaFoldDB" id="A0A386ZKK2"/>
<reference evidence="2 3" key="1">
    <citation type="submission" date="2018-09" db="EMBL/GenBank/DDBJ databases">
        <title>Nocardia yunnanensis sp. nov., an actinomycete isolated from a soil sample.</title>
        <authorList>
            <person name="Zhang J."/>
        </authorList>
    </citation>
    <scope>NUCLEOTIDE SEQUENCE [LARGE SCALE GENOMIC DNA]</scope>
    <source>
        <strain evidence="2 3">CFHS0054</strain>
    </source>
</reference>
<name>A0A386ZKK2_9NOCA</name>
<dbReference type="InterPro" id="IPR001466">
    <property type="entry name" value="Beta-lactam-related"/>
</dbReference>
<accession>A0A386ZKK2</accession>
<feature type="domain" description="Beta-lactamase-related" evidence="1">
    <location>
        <begin position="22"/>
        <end position="383"/>
    </location>
</feature>
<dbReference type="InterPro" id="IPR012338">
    <property type="entry name" value="Beta-lactam/transpept-like"/>
</dbReference>
<gene>
    <name evidence="2" type="ORF">D7D52_31940</name>
</gene>
<dbReference type="Proteomes" id="UP000267164">
    <property type="component" value="Chromosome"/>
</dbReference>
<dbReference type="SUPFAM" id="SSF56601">
    <property type="entry name" value="beta-lactamase/transpeptidase-like"/>
    <property type="match status" value="1"/>
</dbReference>